<dbReference type="EMBL" id="CP084204">
    <property type="protein sequence ID" value="UZX25616.1"/>
    <property type="molecule type" value="Genomic_DNA"/>
</dbReference>
<dbReference type="Proteomes" id="UP001164506">
    <property type="component" value="Chromosome"/>
</dbReference>
<evidence type="ECO:0000313" key="3">
    <source>
        <dbReference type="Proteomes" id="UP001164506"/>
    </source>
</evidence>
<evidence type="ECO:0008006" key="4">
    <source>
        <dbReference type="Google" id="ProtNLM"/>
    </source>
</evidence>
<keyword evidence="3" id="KW-1185">Reference proteome</keyword>
<dbReference type="GeneID" id="95604787"/>
<feature type="signal peptide" evidence="1">
    <location>
        <begin position="1"/>
        <end position="21"/>
    </location>
</feature>
<keyword evidence="1" id="KW-0732">Signal</keyword>
<proteinExistence type="predicted"/>
<name>A0ABY6R6C0_9ACTN</name>
<evidence type="ECO:0000256" key="1">
    <source>
        <dbReference type="SAM" id="SignalP"/>
    </source>
</evidence>
<gene>
    <name evidence="2" type="ORF">LDH80_35140</name>
</gene>
<organism evidence="2 3">
    <name type="scientific">Streptomyces tanashiensis</name>
    <dbReference type="NCBI Taxonomy" id="67367"/>
    <lineage>
        <taxon>Bacteria</taxon>
        <taxon>Bacillati</taxon>
        <taxon>Actinomycetota</taxon>
        <taxon>Actinomycetes</taxon>
        <taxon>Kitasatosporales</taxon>
        <taxon>Streptomycetaceae</taxon>
        <taxon>Streptomyces</taxon>
    </lineage>
</organism>
<evidence type="ECO:0000313" key="2">
    <source>
        <dbReference type="EMBL" id="UZX25616.1"/>
    </source>
</evidence>
<dbReference type="RefSeq" id="WP_267260037.1">
    <property type="nucleotide sequence ID" value="NZ_CP084204.1"/>
</dbReference>
<reference evidence="2" key="1">
    <citation type="submission" date="2021-09" db="EMBL/GenBank/DDBJ databases">
        <title>Complete genome sequence and metabolic characterization of Streptomyces tanashiensis DSM 731 the producer of antibacterial Kalafungin and diverse secondary metabolites.</title>
        <authorList>
            <person name="Abbasi M.N."/>
            <person name="Anwar M.N."/>
            <person name="Alam K."/>
            <person name="Shoaib M."/>
            <person name="Lin Z."/>
            <person name="Hayat M."/>
            <person name="Ali M.I."/>
            <person name="Malik H.M.T."/>
            <person name="Ahmed I."/>
            <person name="Li A."/>
            <person name="Hailong Wang H."/>
            <person name="Zhang Y."/>
        </authorList>
    </citation>
    <scope>NUCLEOTIDE SEQUENCE</scope>
    <source>
        <strain evidence="2">Kala</strain>
    </source>
</reference>
<dbReference type="PROSITE" id="PS51257">
    <property type="entry name" value="PROKAR_LIPOPROTEIN"/>
    <property type="match status" value="1"/>
</dbReference>
<protein>
    <recommendedName>
        <fullName evidence="4">Serine/threonine protein kinase</fullName>
    </recommendedName>
</protein>
<sequence>MTGVKALAAALAMAAAGGAVWFGCAGGTATGDDLGDGCRGSLAVGEARTFFAGADLEVRGHTGEWVGYDTEWCSVTARGQDSGPTLRLQIRPVAAHRASDAAEEASATPIGYGWNGSFVGRSRPEAAVLVDCAALPGKGLLILTEATAKTEDLTRTQLLQVARLATETARTAAGRFHCEGPLGTRPSGVDLSGWRDVPPARATGTCRDVVSAATAARLGVTAVSEKPAGRALTEACALKRGAKTVADLTAYYGASAEQEMYLDGRYPGSVKGATTRTLTCKGALGTAYVKLVGPSGGQGGPWGLRPADVQELLGRFAATSTARHGCPA</sequence>
<feature type="chain" id="PRO_5047548588" description="Serine/threonine protein kinase" evidence="1">
    <location>
        <begin position="22"/>
        <end position="328"/>
    </location>
</feature>
<accession>A0ABY6R6C0</accession>